<feature type="binding site" evidence="10">
    <location>
        <position position="468"/>
    </location>
    <ligand>
        <name>FAD</name>
        <dbReference type="ChEBI" id="CHEBI:57692"/>
    </ligand>
</feature>
<dbReference type="InterPro" id="IPR001709">
    <property type="entry name" value="Flavoprot_Pyr_Nucl_cyt_Rdtase"/>
</dbReference>
<feature type="transmembrane region" description="Helical" evidence="10">
    <location>
        <begin position="6"/>
        <end position="28"/>
    </location>
</feature>
<feature type="binding site" evidence="10">
    <location>
        <begin position="129"/>
        <end position="132"/>
    </location>
    <ligand>
        <name>FMN</name>
        <dbReference type="ChEBI" id="CHEBI:58210"/>
    </ligand>
</feature>
<dbReference type="InterPro" id="IPR023173">
    <property type="entry name" value="NADPH_Cyt_P450_Rdtase_alpha"/>
</dbReference>
<organism evidence="15">
    <name type="scientific">Thelazia callipaeda</name>
    <name type="common">Oriental eyeworm</name>
    <name type="synonym">Parasitic nematode</name>
    <dbReference type="NCBI Taxonomy" id="103827"/>
    <lineage>
        <taxon>Eukaryota</taxon>
        <taxon>Metazoa</taxon>
        <taxon>Ecdysozoa</taxon>
        <taxon>Nematoda</taxon>
        <taxon>Chromadorea</taxon>
        <taxon>Rhabditida</taxon>
        <taxon>Spirurina</taxon>
        <taxon>Spiruromorpha</taxon>
        <taxon>Thelazioidea</taxon>
        <taxon>Thelaziidae</taxon>
        <taxon>Thelazia</taxon>
    </lineage>
</organism>
<dbReference type="GO" id="GO:0010181">
    <property type="term" value="F:FMN binding"/>
    <property type="evidence" value="ECO:0007669"/>
    <property type="project" value="UniProtKB-UniRule"/>
</dbReference>
<dbReference type="Gene3D" id="2.40.30.10">
    <property type="entry name" value="Translation factors"/>
    <property type="match status" value="1"/>
</dbReference>
<dbReference type="Pfam" id="PF00175">
    <property type="entry name" value="NAD_binding_1"/>
    <property type="match status" value="1"/>
</dbReference>
<dbReference type="GO" id="GO:0005829">
    <property type="term" value="C:cytosol"/>
    <property type="evidence" value="ECO:0007669"/>
    <property type="project" value="TreeGrafter"/>
</dbReference>
<dbReference type="CDD" id="cd06204">
    <property type="entry name" value="CYPOR"/>
    <property type="match status" value="1"/>
</dbReference>
<feature type="binding site" evidence="10">
    <location>
        <position position="199"/>
    </location>
    <ligand>
        <name>FMN</name>
        <dbReference type="ChEBI" id="CHEBI:58210"/>
    </ligand>
</feature>
<evidence type="ECO:0000313" key="13">
    <source>
        <dbReference type="EMBL" id="VDN04179.1"/>
    </source>
</evidence>
<dbReference type="GO" id="GO:0005789">
    <property type="term" value="C:endoplasmic reticulum membrane"/>
    <property type="evidence" value="ECO:0007669"/>
    <property type="project" value="UniProtKB-SubCell"/>
</dbReference>
<dbReference type="SUPFAM" id="SSF52218">
    <property type="entry name" value="Flavoproteins"/>
    <property type="match status" value="1"/>
</dbReference>
<reference evidence="13 14" key="2">
    <citation type="submission" date="2018-11" db="EMBL/GenBank/DDBJ databases">
        <authorList>
            <consortium name="Pathogen Informatics"/>
        </authorList>
    </citation>
    <scope>NUCLEOTIDE SEQUENCE [LARGE SCALE GENOMIC DNA]</scope>
</reference>
<dbReference type="PRINTS" id="PR00371">
    <property type="entry name" value="FPNCR"/>
</dbReference>
<comment type="catalytic activity">
    <reaction evidence="10">
        <text>2 oxidized [cytochrome P450] + NADPH = 2 reduced [cytochrome P450] + NADP(+) + H(+)</text>
        <dbReference type="Rhea" id="RHEA:24040"/>
        <dbReference type="Rhea" id="RHEA-COMP:14627"/>
        <dbReference type="Rhea" id="RHEA-COMP:14628"/>
        <dbReference type="ChEBI" id="CHEBI:15378"/>
        <dbReference type="ChEBI" id="CHEBI:55376"/>
        <dbReference type="ChEBI" id="CHEBI:57783"/>
        <dbReference type="ChEBI" id="CHEBI:58349"/>
        <dbReference type="ChEBI" id="CHEBI:60344"/>
        <dbReference type="EC" id="1.6.2.4"/>
    </reaction>
</comment>
<comment type="cofactor">
    <cofactor evidence="10">
        <name>FMN</name>
        <dbReference type="ChEBI" id="CHEBI:58210"/>
    </cofactor>
    <text evidence="10">Binds 1 FMN per monomer.</text>
</comment>
<comment type="subcellular location">
    <subcellularLocation>
        <location evidence="10">Endoplasmic reticulum membrane</location>
        <topology evidence="10">Single-pass membrane protein</topology>
        <orientation evidence="10">Cytoplasmic side</orientation>
    </subcellularLocation>
</comment>
<dbReference type="SUPFAM" id="SSF63380">
    <property type="entry name" value="Riboflavin synthase domain-like"/>
    <property type="match status" value="1"/>
</dbReference>
<feature type="binding site" evidence="10">
    <location>
        <begin position="579"/>
        <end position="580"/>
    </location>
    <ligand>
        <name>NADP(+)</name>
        <dbReference type="ChEBI" id="CHEBI:58349"/>
    </ligand>
</feature>
<evidence type="ECO:0000256" key="4">
    <source>
        <dbReference type="ARBA" id="ARBA00022824"/>
    </source>
</evidence>
<evidence type="ECO:0000256" key="6">
    <source>
        <dbReference type="ARBA" id="ARBA00022857"/>
    </source>
</evidence>
<evidence type="ECO:0000256" key="7">
    <source>
        <dbReference type="ARBA" id="ARBA00022989"/>
    </source>
</evidence>
<dbReference type="PROSITE" id="PS50902">
    <property type="entry name" value="FLAVODOXIN_LIKE"/>
    <property type="match status" value="1"/>
</dbReference>
<dbReference type="InterPro" id="IPR017927">
    <property type="entry name" value="FAD-bd_FR_type"/>
</dbReference>
<dbReference type="GO" id="GO:0050660">
    <property type="term" value="F:flavin adenine dinucleotide binding"/>
    <property type="evidence" value="ECO:0007669"/>
    <property type="project" value="UniProtKB-UniRule"/>
</dbReference>
<dbReference type="InterPro" id="IPR001433">
    <property type="entry name" value="OxRdtase_FAD/NAD-bd"/>
</dbReference>
<feature type="binding site" evidence="10">
    <location>
        <begin position="585"/>
        <end position="589"/>
    </location>
    <ligand>
        <name>NADP(+)</name>
        <dbReference type="ChEBI" id="CHEBI:58349"/>
    </ligand>
</feature>
<dbReference type="HAMAP" id="MF_03212">
    <property type="entry name" value="NCPR"/>
    <property type="match status" value="1"/>
</dbReference>
<feature type="binding site" evidence="10">
    <location>
        <begin position="444"/>
        <end position="447"/>
    </location>
    <ligand>
        <name>FAD</name>
        <dbReference type="ChEBI" id="CHEBI:57692"/>
    </ligand>
</feature>
<dbReference type="PANTHER" id="PTHR19384">
    <property type="entry name" value="NITRIC OXIDE SYNTHASE-RELATED"/>
    <property type="match status" value="1"/>
</dbReference>
<dbReference type="PRINTS" id="PR00369">
    <property type="entry name" value="FLAVODOXIN"/>
</dbReference>
<dbReference type="Pfam" id="PF00258">
    <property type="entry name" value="Flavodoxin_1"/>
    <property type="match status" value="1"/>
</dbReference>
<dbReference type="PANTHER" id="PTHR19384:SF17">
    <property type="entry name" value="NADPH--CYTOCHROME P450 REDUCTASE"/>
    <property type="match status" value="1"/>
</dbReference>
<name>A0A158RC93_THECL</name>
<dbReference type="PROSITE" id="PS51384">
    <property type="entry name" value="FAD_FR"/>
    <property type="match status" value="1"/>
</dbReference>
<comment type="cofactor">
    <cofactor evidence="10">
        <name>FAD</name>
        <dbReference type="ChEBI" id="CHEBI:57692"/>
    </cofactor>
    <text evidence="10">Binds 1 FAD per monomer.</text>
</comment>
<dbReference type="Proteomes" id="UP000276776">
    <property type="component" value="Unassembled WGS sequence"/>
</dbReference>
<comment type="similarity">
    <text evidence="10">Belongs to the NADPH--cytochrome P450 reductase family.</text>
</comment>
<dbReference type="EC" id="1.6.2.4" evidence="10"/>
<dbReference type="InterPro" id="IPR008254">
    <property type="entry name" value="Flavodoxin/NO_synth"/>
</dbReference>
<keyword evidence="5 10" id="KW-0274">FAD</keyword>
<evidence type="ECO:0000313" key="14">
    <source>
        <dbReference type="Proteomes" id="UP000276776"/>
    </source>
</evidence>
<evidence type="ECO:0000256" key="2">
    <source>
        <dbReference type="ARBA" id="ARBA00022643"/>
    </source>
</evidence>
<sequence length="660" mass="76248">MNWFHIEVDAIDVIVLIVVLFSTIYYFCKFWIRRSSKTLTEVKIPSYSSPNNQLNQHVPFISRMKSEGRKVLIIYGSQTGTAEELAGRLAKDVQNYGQKAFVLDPEEMDNEDFERIIEIPDMLLIMCMATYGEGDPTDNAVEFYQHVCSIEINLKGIKFAVFGLGNRTYEHFNQIGKYFDQKLEQLGATRIYELGLGDDDGNLEEDFMRWREGFWPAVANIYGWELSETSSLRQYRFEVVTDFSINLYTGEYNRLDSFKKQRPPFDHRNPFLSTIKGNFELHGEKSDRSCRHIEFIINDATLRYEAGDHLGIFPTNDPALVKELGRLLDTNLDIRFSLINLDEESSKKSPFPCPCTVNTALTHYVDICAPIKSHVLKALASYTSDQNEREHLLLLSTASKEGLLEYGNYIQKERRSVIDILREFSTCKPPADYLLELLPRLQPRYYSISSSPKHTRNSVTIMALITKYTVGNRLIKGVCTNYLLQKDEGSQVPIFVRKSTMRLPHRLQTPVIMIGPGTGFAPFRSFLQERSWQKDHGHEIGQMTLYFGCRHPEHDYIYEEELKAFVKNGVLSQLHIAFSRVTSEKIYVQHKIWINREAVWEAIENGAHIYVCGDARNMARDVLNTLIQIYMKVGGKSESEAHVFQKSLERKRRYQADVWS</sequence>
<keyword evidence="1 10" id="KW-0285">Flavoprotein</keyword>
<evidence type="ECO:0000256" key="8">
    <source>
        <dbReference type="ARBA" id="ARBA00023002"/>
    </source>
</evidence>
<dbReference type="FunFam" id="3.40.50.360:FF:000036">
    <property type="entry name" value="NADPH--cytochrome P450 reductase"/>
    <property type="match status" value="1"/>
</dbReference>
<dbReference type="InterPro" id="IPR017938">
    <property type="entry name" value="Riboflavin_synthase-like_b-brl"/>
</dbReference>
<feature type="domain" description="FAD-binding FR-type" evidence="12">
    <location>
        <begin position="268"/>
        <end position="504"/>
    </location>
</feature>
<dbReference type="Gene3D" id="3.40.50.80">
    <property type="entry name" value="Nucleotide-binding domain of ferredoxin-NADP reductase (FNR) module"/>
    <property type="match status" value="1"/>
</dbReference>
<dbReference type="STRING" id="103827.A0A158RC93"/>
<dbReference type="InterPro" id="IPR001094">
    <property type="entry name" value="Flavdoxin-like"/>
</dbReference>
<comment type="similarity">
    <text evidence="10">In the N-terminal section; belongs to the flavodoxin family.</text>
</comment>
<feature type="domain" description="Flavodoxin-like" evidence="11">
    <location>
        <begin position="71"/>
        <end position="215"/>
    </location>
</feature>
<evidence type="ECO:0000256" key="9">
    <source>
        <dbReference type="ARBA" id="ARBA00023136"/>
    </source>
</evidence>
<dbReference type="OrthoDB" id="1856718at2759"/>
<evidence type="ECO:0000259" key="12">
    <source>
        <dbReference type="PROSITE" id="PS51384"/>
    </source>
</evidence>
<feature type="binding site" evidence="10">
    <location>
        <position position="659"/>
    </location>
    <ligand>
        <name>FAD</name>
        <dbReference type="ChEBI" id="CHEBI:57692"/>
    </ligand>
</feature>
<dbReference type="InterPro" id="IPR023208">
    <property type="entry name" value="P450R"/>
</dbReference>
<proteinExistence type="inferred from homology"/>
<accession>A0A158RC93</accession>
<keyword evidence="7 10" id="KW-1133">Transmembrane helix</keyword>
<comment type="function">
    <text evidence="10">This enzyme is required for electron transfer from NADP to cytochrome P450 in microsomes. It can also provide electron transfer to heme oxygenase and cytochrome B5.</text>
</comment>
<dbReference type="EMBL" id="UYYF01004445">
    <property type="protein sequence ID" value="VDN04179.1"/>
    <property type="molecule type" value="Genomic_DNA"/>
</dbReference>
<dbReference type="InterPro" id="IPR039261">
    <property type="entry name" value="FNR_nucleotide-bd"/>
</dbReference>
<dbReference type="WBParaSite" id="TCLT_0000680001-mRNA-1">
    <property type="protein sequence ID" value="TCLT_0000680001-mRNA-1"/>
    <property type="gene ID" value="TCLT_0000680001"/>
</dbReference>
<feature type="binding site" evidence="10">
    <location>
        <position position="621"/>
    </location>
    <ligand>
        <name>NADP(+)</name>
        <dbReference type="ChEBI" id="CHEBI:58349"/>
    </ligand>
</feature>
<dbReference type="PIRSF" id="PIRSF000208">
    <property type="entry name" value="P450R"/>
    <property type="match status" value="1"/>
</dbReference>
<feature type="binding site" evidence="10">
    <location>
        <begin position="477"/>
        <end position="480"/>
    </location>
    <ligand>
        <name>FAD</name>
        <dbReference type="ChEBI" id="CHEBI:57692"/>
    </ligand>
</feature>
<keyword evidence="8 10" id="KW-0560">Oxidoreductase</keyword>
<keyword evidence="9 10" id="KW-0472">Membrane</keyword>
<keyword evidence="4 10" id="KW-0256">Endoplasmic reticulum</keyword>
<dbReference type="OMA" id="QKRYQRD"/>
<evidence type="ECO:0000259" key="11">
    <source>
        <dbReference type="PROSITE" id="PS50902"/>
    </source>
</evidence>
<evidence type="ECO:0000256" key="5">
    <source>
        <dbReference type="ARBA" id="ARBA00022827"/>
    </source>
</evidence>
<keyword evidence="2 10" id="KW-0288">FMN</keyword>
<protein>
    <recommendedName>
        <fullName evidence="10">NADPH--cytochrome P450 reductase</fullName>
        <shortName evidence="10">CPR</shortName>
        <shortName evidence="10">P450R</shortName>
        <ecNumber evidence="10">1.6.2.4</ecNumber>
    </recommendedName>
</protein>
<comment type="similarity">
    <text evidence="10">In the C-terminal section; belongs to the flavoprotein pyridine nucleotide cytochrome reductase family.</text>
</comment>
<feature type="binding site" evidence="10">
    <location>
        <position position="288"/>
    </location>
    <ligand>
        <name>NADP(+)</name>
        <dbReference type="ChEBI" id="CHEBI:58349"/>
    </ligand>
</feature>
<dbReference type="InterPro" id="IPR029039">
    <property type="entry name" value="Flavoprotein-like_sf"/>
</dbReference>
<dbReference type="Pfam" id="PF00667">
    <property type="entry name" value="FAD_binding_1"/>
    <property type="match status" value="1"/>
</dbReference>
<evidence type="ECO:0000256" key="10">
    <source>
        <dbReference type="HAMAP-Rule" id="MF_03212"/>
    </source>
</evidence>
<feature type="binding site" evidence="10">
    <location>
        <position position="518"/>
    </location>
    <ligand>
        <name>NADP(+)</name>
        <dbReference type="ChEBI" id="CHEBI:58349"/>
    </ligand>
</feature>
<dbReference type="AlphaFoldDB" id="A0A158RC93"/>
<keyword evidence="6 10" id="KW-0521">NADP</keyword>
<dbReference type="InterPro" id="IPR003097">
    <property type="entry name" value="CysJ-like_FAD-binding"/>
</dbReference>
<dbReference type="Gene3D" id="3.40.50.360">
    <property type="match status" value="1"/>
</dbReference>
<reference evidence="15" key="1">
    <citation type="submission" date="2016-04" db="UniProtKB">
        <authorList>
            <consortium name="WormBaseParasite"/>
        </authorList>
    </citation>
    <scope>IDENTIFICATION</scope>
</reference>
<comment type="caution">
    <text evidence="10">Lacks conserved residue(s) required for the propagation of feature annotation.</text>
</comment>
<evidence type="ECO:0000313" key="15">
    <source>
        <dbReference type="WBParaSite" id="TCLT_0000680001-mRNA-1"/>
    </source>
</evidence>
<dbReference type="SUPFAM" id="SSF52343">
    <property type="entry name" value="Ferredoxin reductase-like, C-terminal NADP-linked domain"/>
    <property type="match status" value="1"/>
</dbReference>
<gene>
    <name evidence="13" type="ORF">TCLT_LOCUS6789</name>
</gene>
<keyword evidence="3 10" id="KW-0812">Transmembrane</keyword>
<evidence type="ECO:0000256" key="3">
    <source>
        <dbReference type="ARBA" id="ARBA00022692"/>
    </source>
</evidence>
<dbReference type="Gene3D" id="1.20.990.10">
    <property type="entry name" value="NADPH-cytochrome p450 Reductase, Chain A, domain 3"/>
    <property type="match status" value="1"/>
</dbReference>
<dbReference type="GO" id="GO:0009725">
    <property type="term" value="P:response to hormone"/>
    <property type="evidence" value="ECO:0007669"/>
    <property type="project" value="TreeGrafter"/>
</dbReference>
<feature type="binding site" evidence="10">
    <location>
        <begin position="164"/>
        <end position="173"/>
    </location>
    <ligand>
        <name>FMN</name>
        <dbReference type="ChEBI" id="CHEBI:58210"/>
    </ligand>
</feature>
<dbReference type="GO" id="GO:0003958">
    <property type="term" value="F:NADPH-hemoprotein reductase activity"/>
    <property type="evidence" value="ECO:0007669"/>
    <property type="project" value="UniProtKB-UniRule"/>
</dbReference>
<feature type="binding site" evidence="10">
    <location>
        <position position="414"/>
    </location>
    <ligand>
        <name>FAD</name>
        <dbReference type="ChEBI" id="CHEBI:57692"/>
    </ligand>
</feature>
<evidence type="ECO:0000256" key="1">
    <source>
        <dbReference type="ARBA" id="ARBA00022630"/>
    </source>
</evidence>
<dbReference type="FunFam" id="3.40.50.80:FF:000001">
    <property type="entry name" value="NADPH--cytochrome P450 reductase 1"/>
    <property type="match status" value="1"/>
</dbReference>
<dbReference type="FunFam" id="1.20.990.10:FF:000001">
    <property type="entry name" value="NADPH--cytochrome P450 reductase"/>
    <property type="match status" value="1"/>
</dbReference>
<dbReference type="GO" id="GO:0050661">
    <property type="term" value="F:NADP binding"/>
    <property type="evidence" value="ECO:0007669"/>
    <property type="project" value="UniProtKB-UniRule"/>
</dbReference>
<feature type="binding site" evidence="10">
    <location>
        <begin position="77"/>
        <end position="82"/>
    </location>
    <ligand>
        <name>FMN</name>
        <dbReference type="ChEBI" id="CHEBI:58210"/>
    </ligand>
</feature>
<keyword evidence="14" id="KW-1185">Reference proteome</keyword>